<dbReference type="GeneID" id="92794474"/>
<accession>A8R9V5</accession>
<dbReference type="EMBL" id="ABAW02000018">
    <property type="protein sequence ID" value="EDP11442.1"/>
    <property type="molecule type" value="Genomic_DNA"/>
</dbReference>
<dbReference type="STRING" id="428127.EUBDOL_00620"/>
<sequence>MVKVHCGGVHRNRQPLAKVKGVHREVESEGRWRQNSGLRNTNHIRHIMGTSVQNNTKSKRVADKTMICKCGRYMEGKRYDLILGGLTEGNLVTTNCKKYQGQALSRSRSSEEVSVMEMERRTEQIYQLLKSKLKLYARSRGQ</sequence>
<evidence type="ECO:0000313" key="1">
    <source>
        <dbReference type="EMBL" id="EDP11442.1"/>
    </source>
</evidence>
<dbReference type="eggNOG" id="ENOG5032SDK">
    <property type="taxonomic scope" value="Bacteria"/>
</dbReference>
<comment type="caution">
    <text evidence="1">The sequence shown here is derived from an EMBL/GenBank/DDBJ whole genome shotgun (WGS) entry which is preliminary data.</text>
</comment>
<gene>
    <name evidence="1" type="ORF">EUBDOL_00620</name>
</gene>
<dbReference type="RefSeq" id="WP_004798392.1">
    <property type="nucleotide sequence ID" value="NZ_DS483474.1"/>
</dbReference>
<evidence type="ECO:0000313" key="2">
    <source>
        <dbReference type="Proteomes" id="UP000004090"/>
    </source>
</evidence>
<reference evidence="1 2" key="1">
    <citation type="submission" date="2007-09" db="EMBL/GenBank/DDBJ databases">
        <title>Draft genome sequence of Eubacterium dolichum (DSM 3991).</title>
        <authorList>
            <person name="Sudarsanam P."/>
            <person name="Ley R."/>
            <person name="Guruge J."/>
            <person name="Turnbaugh P.J."/>
            <person name="Mahowald M."/>
            <person name="Liep D."/>
            <person name="Gordon J."/>
        </authorList>
    </citation>
    <scope>NUCLEOTIDE SEQUENCE [LARGE SCALE GENOMIC DNA]</scope>
    <source>
        <strain evidence="1 2">DSM 3991</strain>
    </source>
</reference>
<name>A8R9V5_9FIRM</name>
<reference evidence="1 2" key="2">
    <citation type="submission" date="2007-09" db="EMBL/GenBank/DDBJ databases">
        <authorList>
            <person name="Fulton L."/>
            <person name="Clifton S."/>
            <person name="Fulton B."/>
            <person name="Xu J."/>
            <person name="Minx P."/>
            <person name="Pepin K.H."/>
            <person name="Johnson M."/>
            <person name="Thiruvilangam P."/>
            <person name="Bhonagiri V."/>
            <person name="Nash W.E."/>
            <person name="Mardis E.R."/>
            <person name="Wilson R.K."/>
        </authorList>
    </citation>
    <scope>NUCLEOTIDE SEQUENCE [LARGE SCALE GENOMIC DNA]</scope>
    <source>
        <strain evidence="1 2">DSM 3991</strain>
    </source>
</reference>
<organism evidence="1 2">
    <name type="scientific">Amedibacillus dolichus DSM 3991</name>
    <dbReference type="NCBI Taxonomy" id="428127"/>
    <lineage>
        <taxon>Bacteria</taxon>
        <taxon>Bacillati</taxon>
        <taxon>Bacillota</taxon>
        <taxon>Erysipelotrichia</taxon>
        <taxon>Erysipelotrichales</taxon>
        <taxon>Erysipelotrichaceae</taxon>
        <taxon>Amedibacillus</taxon>
    </lineage>
</organism>
<dbReference type="HOGENOM" id="CLU_1812890_0_0_9"/>
<dbReference type="AlphaFoldDB" id="A8R9V5"/>
<protein>
    <submittedName>
        <fullName evidence="1">Uncharacterized protein</fullName>
    </submittedName>
</protein>
<dbReference type="Proteomes" id="UP000004090">
    <property type="component" value="Unassembled WGS sequence"/>
</dbReference>
<proteinExistence type="predicted"/>